<dbReference type="Proteomes" id="UP000701698">
    <property type="component" value="Unassembled WGS sequence"/>
</dbReference>
<dbReference type="InterPro" id="IPR042175">
    <property type="entry name" value="Cell/Rod_MreC_2"/>
</dbReference>
<dbReference type="AlphaFoldDB" id="A0A955LGM3"/>
<organism evidence="7 8">
    <name type="scientific">candidate division WWE3 bacterium</name>
    <dbReference type="NCBI Taxonomy" id="2053526"/>
    <lineage>
        <taxon>Bacteria</taxon>
        <taxon>Katanobacteria</taxon>
    </lineage>
</organism>
<evidence type="ECO:0000256" key="2">
    <source>
        <dbReference type="ARBA" id="ARBA00013855"/>
    </source>
</evidence>
<comment type="caution">
    <text evidence="7">The sequence shown here is derived from an EMBL/GenBank/DDBJ whole genome shotgun (WGS) entry which is preliminary data.</text>
</comment>
<sequence length="270" mass="30318">MKYTRELLFTILLLMVIVLTDSLFPQQFIRRNLDRFISPLQQIVYTSGLKGIRFVDFIFTFDDVYRENETLKDQLREQFAIQTENGRLKEENSLLRNQLKVNLNNVEPQLTAPVLGLDTSGTDTYMIIGLGSDDGVSLDMVAILDSNLIGKVVSVTSHRSKIIPVTAVSNKIPVRIVNDQGNTLTDGLIQGNFNVAIELIQLANSEASIHQGDRIYTSGIDGIYPEGLFVGTVESVQTDQSNTFKIARIQYYWKFSTVHTVFLVHAVNPS</sequence>
<dbReference type="PIRSF" id="PIRSF038471">
    <property type="entry name" value="MreC"/>
    <property type="match status" value="1"/>
</dbReference>
<evidence type="ECO:0000256" key="4">
    <source>
        <dbReference type="ARBA" id="ARBA00032089"/>
    </source>
</evidence>
<feature type="domain" description="Rod shape-determining protein MreC beta-barrel core" evidence="6">
    <location>
        <begin position="114"/>
        <end position="264"/>
    </location>
</feature>
<dbReference type="PANTHER" id="PTHR34138">
    <property type="entry name" value="CELL SHAPE-DETERMINING PROTEIN MREC"/>
    <property type="match status" value="1"/>
</dbReference>
<dbReference type="NCBIfam" id="TIGR00219">
    <property type="entry name" value="mreC"/>
    <property type="match status" value="1"/>
</dbReference>
<evidence type="ECO:0000256" key="5">
    <source>
        <dbReference type="PIRNR" id="PIRNR038471"/>
    </source>
</evidence>
<protein>
    <recommendedName>
        <fullName evidence="2 5">Cell shape-determining protein MreC</fullName>
    </recommendedName>
    <alternativeName>
        <fullName evidence="4 5">Cell shape protein MreC</fullName>
    </alternativeName>
</protein>
<gene>
    <name evidence="7" type="primary">mreC</name>
    <name evidence="7" type="ORF">KC571_02000</name>
</gene>
<comment type="similarity">
    <text evidence="1 5">Belongs to the MreC family.</text>
</comment>
<dbReference type="GO" id="GO:0005886">
    <property type="term" value="C:plasma membrane"/>
    <property type="evidence" value="ECO:0007669"/>
    <property type="project" value="TreeGrafter"/>
</dbReference>
<evidence type="ECO:0000259" key="6">
    <source>
        <dbReference type="Pfam" id="PF04085"/>
    </source>
</evidence>
<keyword evidence="3 5" id="KW-0133">Cell shape</keyword>
<dbReference type="PANTHER" id="PTHR34138:SF1">
    <property type="entry name" value="CELL SHAPE-DETERMINING PROTEIN MREC"/>
    <property type="match status" value="1"/>
</dbReference>
<dbReference type="InterPro" id="IPR007221">
    <property type="entry name" value="MreC"/>
</dbReference>
<dbReference type="Gene3D" id="2.40.10.350">
    <property type="entry name" value="Rod shape-determining protein MreC, domain 2"/>
    <property type="match status" value="1"/>
</dbReference>
<accession>A0A955LGM3</accession>
<evidence type="ECO:0000313" key="7">
    <source>
        <dbReference type="EMBL" id="MCA9390151.1"/>
    </source>
</evidence>
<evidence type="ECO:0000256" key="3">
    <source>
        <dbReference type="ARBA" id="ARBA00022960"/>
    </source>
</evidence>
<reference evidence="7" key="1">
    <citation type="submission" date="2020-04" db="EMBL/GenBank/DDBJ databases">
        <authorList>
            <person name="Zhang T."/>
        </authorList>
    </citation>
    <scope>NUCLEOTIDE SEQUENCE</scope>
    <source>
        <strain evidence="7">HKST-UBA01</strain>
    </source>
</reference>
<reference evidence="7" key="2">
    <citation type="journal article" date="2021" name="Microbiome">
        <title>Successional dynamics and alternative stable states in a saline activated sludge microbial community over 9 years.</title>
        <authorList>
            <person name="Wang Y."/>
            <person name="Ye J."/>
            <person name="Ju F."/>
            <person name="Liu L."/>
            <person name="Boyd J.A."/>
            <person name="Deng Y."/>
            <person name="Parks D.H."/>
            <person name="Jiang X."/>
            <person name="Yin X."/>
            <person name="Woodcroft B.J."/>
            <person name="Tyson G.W."/>
            <person name="Hugenholtz P."/>
            <person name="Polz M.F."/>
            <person name="Zhang T."/>
        </authorList>
    </citation>
    <scope>NUCLEOTIDE SEQUENCE</scope>
    <source>
        <strain evidence="7">HKST-UBA01</strain>
    </source>
</reference>
<name>A0A955LGM3_UNCKA</name>
<dbReference type="Gene3D" id="2.40.10.340">
    <property type="entry name" value="Rod shape-determining protein MreC, domain 1"/>
    <property type="match status" value="1"/>
</dbReference>
<dbReference type="GO" id="GO:0008360">
    <property type="term" value="P:regulation of cell shape"/>
    <property type="evidence" value="ECO:0007669"/>
    <property type="project" value="UniProtKB-KW"/>
</dbReference>
<evidence type="ECO:0000256" key="1">
    <source>
        <dbReference type="ARBA" id="ARBA00009369"/>
    </source>
</evidence>
<dbReference type="InterPro" id="IPR042177">
    <property type="entry name" value="Cell/Rod_1"/>
</dbReference>
<dbReference type="InterPro" id="IPR055342">
    <property type="entry name" value="MreC_beta-barrel_core"/>
</dbReference>
<dbReference type="EMBL" id="JAGQKX010000038">
    <property type="protein sequence ID" value="MCA9390151.1"/>
    <property type="molecule type" value="Genomic_DNA"/>
</dbReference>
<comment type="function">
    <text evidence="5">Involved in formation and maintenance of cell shape.</text>
</comment>
<dbReference type="Pfam" id="PF04085">
    <property type="entry name" value="MreC"/>
    <property type="match status" value="1"/>
</dbReference>
<proteinExistence type="inferred from homology"/>
<evidence type="ECO:0000313" key="8">
    <source>
        <dbReference type="Proteomes" id="UP000701698"/>
    </source>
</evidence>